<sequence length="264" mass="29355">MTDKIHLYHPLHTLKPFSDGIWIADGKVIHMNFPLGVKVPFSTRMTVVRLNDGGLWCHSPVEPVPELLRQIDALGEVRHLVSPNKIHYAHIAAWKRHYPQALAWASSGVRERAASQHIAVCFDADLGAAAPPQWAEDLAQMPFAGSAAMEETVFFHRASRTLILADLIENFETAKFPSRFWAGVMKLTGIADPDGKAPADWRATFKDKTAARACLKQMLDWHSRKKSYWRTAAATKPAARTNCAARSDGWISQAAAILLKNIVD</sequence>
<dbReference type="PANTHER" id="PTHR33835">
    <property type="entry name" value="YALI0C07656P"/>
    <property type="match status" value="1"/>
</dbReference>
<evidence type="ECO:0000313" key="1">
    <source>
        <dbReference type="EMBL" id="EIG30289.1"/>
    </source>
</evidence>
<name>I2NWS8_NEISI</name>
<evidence type="ECO:0000313" key="2">
    <source>
        <dbReference type="Proteomes" id="UP000004473"/>
    </source>
</evidence>
<accession>I2NWS8</accession>
<dbReference type="EMBL" id="AJMT01000009">
    <property type="protein sequence ID" value="EIG30289.1"/>
    <property type="molecule type" value="Genomic_DNA"/>
</dbReference>
<dbReference type="Pfam" id="PF14234">
    <property type="entry name" value="DUF4336"/>
    <property type="match status" value="1"/>
</dbReference>
<dbReference type="SUPFAM" id="SSF56281">
    <property type="entry name" value="Metallo-hydrolase/oxidoreductase"/>
    <property type="match status" value="1"/>
</dbReference>
<dbReference type="PATRIC" id="fig|1095748.3.peg.226"/>
<proteinExistence type="predicted"/>
<dbReference type="InterPro" id="IPR025638">
    <property type="entry name" value="DUF4336"/>
</dbReference>
<gene>
    <name evidence="1" type="ORF">HMPREF1051_0222</name>
</gene>
<dbReference type="RefSeq" id="WP_003763094.1">
    <property type="nucleotide sequence ID" value="NZ_AJMT01000009.1"/>
</dbReference>
<comment type="caution">
    <text evidence="1">The sequence shown here is derived from an EMBL/GenBank/DDBJ whole genome shotgun (WGS) entry which is preliminary data.</text>
</comment>
<protein>
    <submittedName>
        <fullName evidence="1">PF14234 domain protein</fullName>
    </submittedName>
</protein>
<dbReference type="InterPro" id="IPR036866">
    <property type="entry name" value="RibonucZ/Hydroxyglut_hydro"/>
</dbReference>
<organism evidence="1 2">
    <name type="scientific">Neisseria sicca VK64</name>
    <dbReference type="NCBI Taxonomy" id="1095748"/>
    <lineage>
        <taxon>Bacteria</taxon>
        <taxon>Pseudomonadati</taxon>
        <taxon>Pseudomonadota</taxon>
        <taxon>Betaproteobacteria</taxon>
        <taxon>Neisseriales</taxon>
        <taxon>Neisseriaceae</taxon>
        <taxon>Neisseria</taxon>
    </lineage>
</organism>
<dbReference type="Proteomes" id="UP000004473">
    <property type="component" value="Unassembled WGS sequence"/>
</dbReference>
<reference evidence="1 2" key="1">
    <citation type="submission" date="2012-04" db="EMBL/GenBank/DDBJ databases">
        <authorList>
            <person name="Harkins D.M."/>
            <person name="Madupu R."/>
            <person name="Durkin A.S."/>
            <person name="Torralba M."/>
            <person name="Methe B."/>
            <person name="Sutton G.G."/>
            <person name="Nelson K.E."/>
        </authorList>
    </citation>
    <scope>NUCLEOTIDE SEQUENCE [LARGE SCALE GENOMIC DNA]</scope>
    <source>
        <strain evidence="1 2">VK64</strain>
    </source>
</reference>
<dbReference type="PANTHER" id="PTHR33835:SF1">
    <property type="entry name" value="METALLO-BETA-LACTAMASE DOMAIN-CONTAINING PROTEIN"/>
    <property type="match status" value="1"/>
</dbReference>
<dbReference type="AlphaFoldDB" id="I2NWS8"/>